<evidence type="ECO:0000313" key="4">
    <source>
        <dbReference type="Proteomes" id="UP000607653"/>
    </source>
</evidence>
<feature type="region of interest" description="Disordered" evidence="1">
    <location>
        <begin position="44"/>
        <end position="66"/>
    </location>
</feature>
<organism evidence="3 4">
    <name type="scientific">Nelumbo nucifera</name>
    <name type="common">Sacred lotus</name>
    <dbReference type="NCBI Taxonomy" id="4432"/>
    <lineage>
        <taxon>Eukaryota</taxon>
        <taxon>Viridiplantae</taxon>
        <taxon>Streptophyta</taxon>
        <taxon>Embryophyta</taxon>
        <taxon>Tracheophyta</taxon>
        <taxon>Spermatophyta</taxon>
        <taxon>Magnoliopsida</taxon>
        <taxon>Proteales</taxon>
        <taxon>Nelumbonaceae</taxon>
        <taxon>Nelumbo</taxon>
    </lineage>
</organism>
<name>A0A822YU19_NELNU</name>
<evidence type="ECO:0000256" key="2">
    <source>
        <dbReference type="SAM" id="SignalP"/>
    </source>
</evidence>
<dbReference type="EMBL" id="DUZY01000004">
    <property type="protein sequence ID" value="DAD34266.1"/>
    <property type="molecule type" value="Genomic_DNA"/>
</dbReference>
<feature type="signal peptide" evidence="2">
    <location>
        <begin position="1"/>
        <end position="30"/>
    </location>
</feature>
<dbReference type="AlphaFoldDB" id="A0A822YU19"/>
<proteinExistence type="predicted"/>
<reference evidence="3 4" key="1">
    <citation type="journal article" date="2020" name="Mol. Biol. Evol.">
        <title>Distinct Expression and Methylation Patterns for Genes with Different Fates following a Single Whole-Genome Duplication in Flowering Plants.</title>
        <authorList>
            <person name="Shi T."/>
            <person name="Rahmani R.S."/>
            <person name="Gugger P.F."/>
            <person name="Wang M."/>
            <person name="Li H."/>
            <person name="Zhang Y."/>
            <person name="Li Z."/>
            <person name="Wang Q."/>
            <person name="Van de Peer Y."/>
            <person name="Marchal K."/>
            <person name="Chen J."/>
        </authorList>
    </citation>
    <scope>NUCLEOTIDE SEQUENCE [LARGE SCALE GENOMIC DNA]</scope>
    <source>
        <tissue evidence="3">Leaf</tissue>
    </source>
</reference>
<evidence type="ECO:0000313" key="3">
    <source>
        <dbReference type="EMBL" id="DAD34266.1"/>
    </source>
</evidence>
<sequence>MSILCNPLSINCLFNLSLLEMLFCPLLTSASPQTGMLLTHFNGSTKAGGPYPSNTRMSGVSCKHPK</sequence>
<accession>A0A822YU19</accession>
<keyword evidence="2" id="KW-0732">Signal</keyword>
<keyword evidence="4" id="KW-1185">Reference proteome</keyword>
<feature type="chain" id="PRO_5032472628" evidence="2">
    <location>
        <begin position="31"/>
        <end position="66"/>
    </location>
</feature>
<gene>
    <name evidence="3" type="ORF">HUJ06_004906</name>
</gene>
<dbReference type="Proteomes" id="UP000607653">
    <property type="component" value="Unassembled WGS sequence"/>
</dbReference>
<protein>
    <submittedName>
        <fullName evidence="3">Uncharacterized protein</fullName>
    </submittedName>
</protein>
<evidence type="ECO:0000256" key="1">
    <source>
        <dbReference type="SAM" id="MobiDB-lite"/>
    </source>
</evidence>
<comment type="caution">
    <text evidence="3">The sequence shown here is derived from an EMBL/GenBank/DDBJ whole genome shotgun (WGS) entry which is preliminary data.</text>
</comment>